<keyword evidence="2" id="KW-1185">Reference proteome</keyword>
<gene>
    <name evidence="1" type="ORF">ASPBRDRAFT_34597</name>
</gene>
<evidence type="ECO:0000313" key="2">
    <source>
        <dbReference type="Proteomes" id="UP000184499"/>
    </source>
</evidence>
<evidence type="ECO:0000313" key="1">
    <source>
        <dbReference type="EMBL" id="OJJ66838.1"/>
    </source>
</evidence>
<dbReference type="Proteomes" id="UP000184499">
    <property type="component" value="Unassembled WGS sequence"/>
</dbReference>
<dbReference type="VEuPathDB" id="FungiDB:ASPBRDRAFT_34597"/>
<protein>
    <submittedName>
        <fullName evidence="1">Uncharacterized protein</fullName>
    </submittedName>
</protein>
<dbReference type="RefSeq" id="XP_067474087.1">
    <property type="nucleotide sequence ID" value="XM_067623258.1"/>
</dbReference>
<accession>A0A1L9U596</accession>
<dbReference type="AlphaFoldDB" id="A0A1L9U596"/>
<sequence length="296" mass="33423">MSTTHSLQSSTTLALTTQYPPRPYRGIQDCKRAVLSLYDHLYPHPDNTTSQYLSYNNITPASFHSLRRFRHRLERHVRFTYFPDISTVLIKVQTPMTRKIWLILNQDTNVSLNIMGVDLDEREEPFNPVIYIATAVASGSQKEADSAHKNGLLRSTDEMNWPNWVIESGLSESLPRLHQDVNWWIGCSGGQVLLVLVFVVSSGERTLTVEKYFPQQLRQSGGPVTRARAAEGRMPRLVSRTVVDLKVNPPAVEGPPVVLEFERMIGRQPVGPHEHDVMFGVADLIEIGEMVFCGIS</sequence>
<dbReference type="GeneID" id="93575746"/>
<dbReference type="EMBL" id="KV878696">
    <property type="protein sequence ID" value="OJJ66838.1"/>
    <property type="molecule type" value="Genomic_DNA"/>
</dbReference>
<dbReference type="OMA" id="PNWVIES"/>
<reference evidence="2" key="1">
    <citation type="journal article" date="2017" name="Genome Biol.">
        <title>Comparative genomics reveals high biological diversity and specific adaptations in the industrially and medically important fungal genus Aspergillus.</title>
        <authorList>
            <person name="de Vries R.P."/>
            <person name="Riley R."/>
            <person name="Wiebenga A."/>
            <person name="Aguilar-Osorio G."/>
            <person name="Amillis S."/>
            <person name="Uchima C.A."/>
            <person name="Anderluh G."/>
            <person name="Asadollahi M."/>
            <person name="Askin M."/>
            <person name="Barry K."/>
            <person name="Battaglia E."/>
            <person name="Bayram O."/>
            <person name="Benocci T."/>
            <person name="Braus-Stromeyer S.A."/>
            <person name="Caldana C."/>
            <person name="Canovas D."/>
            <person name="Cerqueira G.C."/>
            <person name="Chen F."/>
            <person name="Chen W."/>
            <person name="Choi C."/>
            <person name="Clum A."/>
            <person name="Dos Santos R.A."/>
            <person name="Damasio A.R."/>
            <person name="Diallinas G."/>
            <person name="Emri T."/>
            <person name="Fekete E."/>
            <person name="Flipphi M."/>
            <person name="Freyberg S."/>
            <person name="Gallo A."/>
            <person name="Gournas C."/>
            <person name="Habgood R."/>
            <person name="Hainaut M."/>
            <person name="Harispe M.L."/>
            <person name="Henrissat B."/>
            <person name="Hilden K.S."/>
            <person name="Hope R."/>
            <person name="Hossain A."/>
            <person name="Karabika E."/>
            <person name="Karaffa L."/>
            <person name="Karanyi Z."/>
            <person name="Krasevec N."/>
            <person name="Kuo A."/>
            <person name="Kusch H."/>
            <person name="LaButti K."/>
            <person name="Lagendijk E.L."/>
            <person name="Lapidus A."/>
            <person name="Levasseur A."/>
            <person name="Lindquist E."/>
            <person name="Lipzen A."/>
            <person name="Logrieco A.F."/>
            <person name="MacCabe A."/>
            <person name="Maekelae M.R."/>
            <person name="Malavazi I."/>
            <person name="Melin P."/>
            <person name="Meyer V."/>
            <person name="Mielnichuk N."/>
            <person name="Miskei M."/>
            <person name="Molnar A.P."/>
            <person name="Mule G."/>
            <person name="Ngan C.Y."/>
            <person name="Orejas M."/>
            <person name="Orosz E."/>
            <person name="Ouedraogo J.P."/>
            <person name="Overkamp K.M."/>
            <person name="Park H.-S."/>
            <person name="Perrone G."/>
            <person name="Piumi F."/>
            <person name="Punt P.J."/>
            <person name="Ram A.F."/>
            <person name="Ramon A."/>
            <person name="Rauscher S."/>
            <person name="Record E."/>
            <person name="Riano-Pachon D.M."/>
            <person name="Robert V."/>
            <person name="Roehrig J."/>
            <person name="Ruller R."/>
            <person name="Salamov A."/>
            <person name="Salih N.S."/>
            <person name="Samson R.A."/>
            <person name="Sandor E."/>
            <person name="Sanguinetti M."/>
            <person name="Schuetze T."/>
            <person name="Sepcic K."/>
            <person name="Shelest E."/>
            <person name="Sherlock G."/>
            <person name="Sophianopoulou V."/>
            <person name="Squina F.M."/>
            <person name="Sun H."/>
            <person name="Susca A."/>
            <person name="Todd R.B."/>
            <person name="Tsang A."/>
            <person name="Unkles S.E."/>
            <person name="van de Wiele N."/>
            <person name="van Rossen-Uffink D."/>
            <person name="Oliveira J.V."/>
            <person name="Vesth T.C."/>
            <person name="Visser J."/>
            <person name="Yu J.-H."/>
            <person name="Zhou M."/>
            <person name="Andersen M.R."/>
            <person name="Archer D.B."/>
            <person name="Baker S.E."/>
            <person name="Benoit I."/>
            <person name="Brakhage A.A."/>
            <person name="Braus G.H."/>
            <person name="Fischer R."/>
            <person name="Frisvad J.C."/>
            <person name="Goldman G.H."/>
            <person name="Houbraken J."/>
            <person name="Oakley B."/>
            <person name="Pocsi I."/>
            <person name="Scazzocchio C."/>
            <person name="Seiboth B."/>
            <person name="vanKuyk P.A."/>
            <person name="Wortman J."/>
            <person name="Dyer P.S."/>
            <person name="Grigoriev I.V."/>
        </authorList>
    </citation>
    <scope>NUCLEOTIDE SEQUENCE [LARGE SCALE GENOMIC DNA]</scope>
    <source>
        <strain evidence="2">CBS 101740 / IMI 381727 / IBT 21946</strain>
    </source>
</reference>
<proteinExistence type="predicted"/>
<name>A0A1L9U596_ASPBC</name>
<organism evidence="1 2">
    <name type="scientific">Aspergillus brasiliensis (strain CBS 101740 / IMI 381727 / IBT 21946)</name>
    <dbReference type="NCBI Taxonomy" id="767769"/>
    <lineage>
        <taxon>Eukaryota</taxon>
        <taxon>Fungi</taxon>
        <taxon>Dikarya</taxon>
        <taxon>Ascomycota</taxon>
        <taxon>Pezizomycotina</taxon>
        <taxon>Eurotiomycetes</taxon>
        <taxon>Eurotiomycetidae</taxon>
        <taxon>Eurotiales</taxon>
        <taxon>Aspergillaceae</taxon>
        <taxon>Aspergillus</taxon>
        <taxon>Aspergillus subgen. Circumdati</taxon>
    </lineage>
</organism>
<dbReference type="OrthoDB" id="76567at2759"/>